<dbReference type="Proteomes" id="UP000192840">
    <property type="component" value="Unassembled WGS sequence"/>
</dbReference>
<evidence type="ECO:0000256" key="1">
    <source>
        <dbReference type="SAM" id="MobiDB-lite"/>
    </source>
</evidence>
<dbReference type="OrthoDB" id="9911344at2"/>
<reference evidence="3" key="1">
    <citation type="submission" date="2017-04" db="EMBL/GenBank/DDBJ databases">
        <authorList>
            <person name="Varghese N."/>
            <person name="Submissions S."/>
        </authorList>
    </citation>
    <scope>NUCLEOTIDE SEQUENCE [LARGE SCALE GENOMIC DNA]</scope>
    <source>
        <strain evidence="3">DSM 44073</strain>
    </source>
</reference>
<keyword evidence="3" id="KW-1185">Reference proteome</keyword>
<dbReference type="EMBL" id="FWYC01000007">
    <property type="protein sequence ID" value="SMC95665.1"/>
    <property type="molecule type" value="Genomic_DNA"/>
</dbReference>
<feature type="region of interest" description="Disordered" evidence="1">
    <location>
        <begin position="109"/>
        <end position="130"/>
    </location>
</feature>
<evidence type="ECO:0000313" key="3">
    <source>
        <dbReference type="Proteomes" id="UP000192840"/>
    </source>
</evidence>
<sequence>MNDNMIRLPGHPILGVGDLVHYDASFAGDLPVKIVGLMPTYKHGCDVIKVQLMTTFRLARNCFEPRELITAEPTNVLPRTGWRTLSSPFHKRHALGWCLAWEACSSCGRESRQTTGGTPPHQPLSARPRR</sequence>
<accession>A0A1W2DDT3</accession>
<organism evidence="2 3">
    <name type="scientific">Lentzea albidocapillata</name>
    <dbReference type="NCBI Taxonomy" id="40571"/>
    <lineage>
        <taxon>Bacteria</taxon>
        <taxon>Bacillati</taxon>
        <taxon>Actinomycetota</taxon>
        <taxon>Actinomycetes</taxon>
        <taxon>Pseudonocardiales</taxon>
        <taxon>Pseudonocardiaceae</taxon>
        <taxon>Lentzea</taxon>
    </lineage>
</organism>
<dbReference type="RefSeq" id="WP_144065346.1">
    <property type="nucleotide sequence ID" value="NZ_FWYC01000007.1"/>
</dbReference>
<evidence type="ECO:0000313" key="2">
    <source>
        <dbReference type="EMBL" id="SMC95665.1"/>
    </source>
</evidence>
<dbReference type="AlphaFoldDB" id="A0A1W2DDT3"/>
<dbReference type="STRING" id="40571.SAMN05660733_02907"/>
<name>A0A1W2DDT3_9PSEU</name>
<proteinExistence type="predicted"/>
<gene>
    <name evidence="2" type="ORF">SAMN05660733_02907</name>
</gene>
<protein>
    <submittedName>
        <fullName evidence="2">Uncharacterized protein</fullName>
    </submittedName>
</protein>